<keyword evidence="1" id="KW-1133">Transmembrane helix</keyword>
<evidence type="ECO:0000313" key="2">
    <source>
        <dbReference type="EMBL" id="MBC3537585.1"/>
    </source>
</evidence>
<organism evidence="2 3">
    <name type="scientific">Megasphaera hominis</name>
    <dbReference type="NCBI Taxonomy" id="159836"/>
    <lineage>
        <taxon>Bacteria</taxon>
        <taxon>Bacillati</taxon>
        <taxon>Bacillota</taxon>
        <taxon>Negativicutes</taxon>
        <taxon>Veillonellales</taxon>
        <taxon>Veillonellaceae</taxon>
        <taxon>Megasphaera</taxon>
    </lineage>
</organism>
<keyword evidence="1" id="KW-0812">Transmembrane</keyword>
<comment type="caution">
    <text evidence="2">The sequence shown here is derived from an EMBL/GenBank/DDBJ whole genome shotgun (WGS) entry which is preliminary data.</text>
</comment>
<name>A0ABR6VLG6_9FIRM</name>
<reference evidence="2 3" key="1">
    <citation type="submission" date="2020-08" db="EMBL/GenBank/DDBJ databases">
        <authorList>
            <person name="Liu C."/>
            <person name="Sun Q."/>
        </authorList>
    </citation>
    <scope>NUCLEOTIDE SEQUENCE [LARGE SCALE GENOMIC DNA]</scope>
    <source>
        <strain evidence="2 3">NSJ-59</strain>
    </source>
</reference>
<dbReference type="Proteomes" id="UP000606870">
    <property type="component" value="Unassembled WGS sequence"/>
</dbReference>
<evidence type="ECO:0000256" key="1">
    <source>
        <dbReference type="SAM" id="Phobius"/>
    </source>
</evidence>
<proteinExistence type="predicted"/>
<accession>A0ABR6VLG6</accession>
<dbReference type="RefSeq" id="WP_186504066.1">
    <property type="nucleotide sequence ID" value="NZ_JACOGK010000031.1"/>
</dbReference>
<keyword evidence="1" id="KW-0472">Membrane</keyword>
<gene>
    <name evidence="2" type="ORF">H8J70_10005</name>
</gene>
<feature type="transmembrane region" description="Helical" evidence="1">
    <location>
        <begin position="9"/>
        <end position="29"/>
    </location>
</feature>
<evidence type="ECO:0008006" key="4">
    <source>
        <dbReference type="Google" id="ProtNLM"/>
    </source>
</evidence>
<evidence type="ECO:0000313" key="3">
    <source>
        <dbReference type="Proteomes" id="UP000606870"/>
    </source>
</evidence>
<dbReference type="EMBL" id="JACOGK010000031">
    <property type="protein sequence ID" value="MBC3537585.1"/>
    <property type="molecule type" value="Genomic_DNA"/>
</dbReference>
<sequence length="141" mass="16651">MRVSKKKKIITFMSCVCLIVVAHILLGFFPSVQQREENLRAAYNAIEQPAGAQLIQEYEARKVERIWFSAIYTYPLDEPAVVAYFDKQLQAAGWEKTGMEEYKDSAQKCYMYKKKDMLLDLTYLENYHQWSFFIQYDTDES</sequence>
<keyword evidence="3" id="KW-1185">Reference proteome</keyword>
<protein>
    <recommendedName>
        <fullName evidence="4">DUF3139 domain-containing protein</fullName>
    </recommendedName>
</protein>